<dbReference type="Pfam" id="PF01000">
    <property type="entry name" value="RNA_pol_A_bac"/>
    <property type="match status" value="1"/>
</dbReference>
<dbReference type="InterPro" id="IPR036643">
    <property type="entry name" value="RNApol_insert_sf"/>
</dbReference>
<dbReference type="GO" id="GO:0046983">
    <property type="term" value="F:protein dimerization activity"/>
    <property type="evidence" value="ECO:0007669"/>
    <property type="project" value="InterPro"/>
</dbReference>
<dbReference type="AlphaFoldDB" id="A0A0H4T6E9"/>
<dbReference type="PANTHER" id="PTHR11800:SF2">
    <property type="entry name" value="DNA-DIRECTED RNA POLYMERASE II SUBUNIT RPB3"/>
    <property type="match status" value="1"/>
</dbReference>
<dbReference type="SMART" id="SM00662">
    <property type="entry name" value="RPOLD"/>
    <property type="match status" value="1"/>
</dbReference>
<evidence type="ECO:0000256" key="2">
    <source>
        <dbReference type="ARBA" id="ARBA00023163"/>
    </source>
</evidence>
<keyword evidence="2" id="KW-0804">Transcription</keyword>
<organism evidence="4">
    <name type="scientific">uncultured archaeon Rifle_16ft_4_minimus_37913</name>
    <dbReference type="NCBI Taxonomy" id="1665152"/>
    <lineage>
        <taxon>Archaea</taxon>
        <taxon>environmental samples</taxon>
    </lineage>
</organism>
<name>A0A0H4T6E9_9ARCH</name>
<dbReference type="GO" id="GO:0006351">
    <property type="term" value="P:DNA-templated transcription"/>
    <property type="evidence" value="ECO:0007669"/>
    <property type="project" value="InterPro"/>
</dbReference>
<dbReference type="SUPFAM" id="SSF56553">
    <property type="entry name" value="Insert subdomain of RNA polymerase alpha subunit"/>
    <property type="match status" value="1"/>
</dbReference>
<dbReference type="GO" id="GO:0003899">
    <property type="term" value="F:DNA-directed RNA polymerase activity"/>
    <property type="evidence" value="ECO:0007669"/>
    <property type="project" value="InterPro"/>
</dbReference>
<sequence length="239" mass="26557">MKLIEKTKDQLVFAAEMDESTANAIRRYVGQISVIAVDELEISRNDSPLYDETIAHRVGLIPLNMKSLKAAEKGKLKLDVKREGTVYSGDMKGHPEPVYKSIPITTLDKGQELQFTATVRLGKGTEHAKFSPGLMFYRNSAEIIMDKEFLEEVRKALPDAEIKEKGNKITVSDKGKKEITDVCEGIANKKKKKAEIVSGKELIISLESFGQLDAKDIFNESVDALRKDLASVEKAVEKA</sequence>
<dbReference type="SUPFAM" id="SSF55257">
    <property type="entry name" value="RBP11-like subunits of RNA polymerase"/>
    <property type="match status" value="1"/>
</dbReference>
<accession>A0A0H4T6E9</accession>
<evidence type="ECO:0000256" key="1">
    <source>
        <dbReference type="ARBA" id="ARBA00022478"/>
    </source>
</evidence>
<dbReference type="InterPro" id="IPR050518">
    <property type="entry name" value="Rpo3/RPB3_RNA_Pol_subunit"/>
</dbReference>
<proteinExistence type="predicted"/>
<keyword evidence="1 4" id="KW-0240">DNA-directed RNA polymerase</keyword>
<dbReference type="InterPro" id="IPR011262">
    <property type="entry name" value="DNA-dir_RNA_pol_insert"/>
</dbReference>
<dbReference type="PANTHER" id="PTHR11800">
    <property type="entry name" value="DNA-DIRECTED RNA POLYMERASE"/>
    <property type="match status" value="1"/>
</dbReference>
<dbReference type="Gene3D" id="3.30.1360.10">
    <property type="entry name" value="RNA polymerase, RBP11-like subunit"/>
    <property type="match status" value="1"/>
</dbReference>
<dbReference type="NCBIfam" id="NF001988">
    <property type="entry name" value="PRK00783.1"/>
    <property type="match status" value="1"/>
</dbReference>
<dbReference type="InterPro" id="IPR036603">
    <property type="entry name" value="RBP11-like"/>
</dbReference>
<dbReference type="Gene3D" id="3.30.70.3110">
    <property type="match status" value="1"/>
</dbReference>
<evidence type="ECO:0000313" key="4">
    <source>
        <dbReference type="EMBL" id="AKQ03331.1"/>
    </source>
</evidence>
<protein>
    <submittedName>
        <fullName evidence="4">DNA-directed RNA polymerase subunit D</fullName>
    </submittedName>
</protein>
<evidence type="ECO:0000259" key="3">
    <source>
        <dbReference type="SMART" id="SM00662"/>
    </source>
</evidence>
<feature type="domain" description="DNA-directed RNA polymerase RpoA/D/Rpb3-type" evidence="3">
    <location>
        <begin position="10"/>
        <end position="235"/>
    </location>
</feature>
<dbReference type="InterPro" id="IPR011263">
    <property type="entry name" value="DNA-dir_RNA_pol_RpoA/D/Rpb3"/>
</dbReference>
<dbReference type="EMBL" id="KT007010">
    <property type="protein sequence ID" value="AKQ03331.1"/>
    <property type="molecule type" value="Genomic_DNA"/>
</dbReference>
<dbReference type="Gene3D" id="2.170.120.12">
    <property type="entry name" value="DNA-directed RNA polymerase, insert domain"/>
    <property type="match status" value="1"/>
</dbReference>
<dbReference type="GO" id="GO:0000428">
    <property type="term" value="C:DNA-directed RNA polymerase complex"/>
    <property type="evidence" value="ECO:0007669"/>
    <property type="project" value="UniProtKB-KW"/>
</dbReference>
<reference evidence="4" key="1">
    <citation type="journal article" date="2015" name="ISME J.">
        <title>Aquifer environment selects for microbial species cohorts in sediment and groundwater.</title>
        <authorList>
            <person name="Hug L.A."/>
            <person name="Thomas B.C."/>
            <person name="Brown C.T."/>
            <person name="Frischkorn K.R."/>
            <person name="Williams K.H."/>
            <person name="Tringe S.G."/>
            <person name="Banfield J.F."/>
        </authorList>
    </citation>
    <scope>NUCLEOTIDE SEQUENCE</scope>
</reference>